<organism evidence="1 2">
    <name type="scientific">Melastoma candidum</name>
    <dbReference type="NCBI Taxonomy" id="119954"/>
    <lineage>
        <taxon>Eukaryota</taxon>
        <taxon>Viridiplantae</taxon>
        <taxon>Streptophyta</taxon>
        <taxon>Embryophyta</taxon>
        <taxon>Tracheophyta</taxon>
        <taxon>Spermatophyta</taxon>
        <taxon>Magnoliopsida</taxon>
        <taxon>eudicotyledons</taxon>
        <taxon>Gunneridae</taxon>
        <taxon>Pentapetalae</taxon>
        <taxon>rosids</taxon>
        <taxon>malvids</taxon>
        <taxon>Myrtales</taxon>
        <taxon>Melastomataceae</taxon>
        <taxon>Melastomatoideae</taxon>
        <taxon>Melastomateae</taxon>
        <taxon>Melastoma</taxon>
    </lineage>
</organism>
<name>A0ACB9QD00_9MYRT</name>
<protein>
    <submittedName>
        <fullName evidence="1">Uncharacterized protein</fullName>
    </submittedName>
</protein>
<dbReference type="Proteomes" id="UP001057402">
    <property type="component" value="Chromosome 6"/>
</dbReference>
<proteinExistence type="predicted"/>
<accession>A0ACB9QD00</accession>
<dbReference type="EMBL" id="CM042885">
    <property type="protein sequence ID" value="KAI4364364.1"/>
    <property type="molecule type" value="Genomic_DNA"/>
</dbReference>
<evidence type="ECO:0000313" key="1">
    <source>
        <dbReference type="EMBL" id="KAI4364364.1"/>
    </source>
</evidence>
<keyword evidence="2" id="KW-1185">Reference proteome</keyword>
<gene>
    <name evidence="1" type="ORF">MLD38_020465</name>
</gene>
<sequence length="188" mass="21830">MSTPDNLDLSESCIVSNISKGLTFREQSRQWEKGEEIREEAKTKNLKKVGGCSWVEVDKRIHYFYSGDEMHPLIDLIRDVLKKMEYRMREELGYIYDVRFVLHDVEAESKEDSLRVHCEKLAIGLALVSGHLELEGGVIRIFKNLRICGDCHGFMKGLSKVLKKTILVRDANRFHKFQDGQCSCKDFW</sequence>
<reference evidence="2" key="1">
    <citation type="journal article" date="2023" name="Front. Plant Sci.">
        <title>Chromosomal-level genome assembly of Melastoma candidum provides insights into trichome evolution.</title>
        <authorList>
            <person name="Zhong Y."/>
            <person name="Wu W."/>
            <person name="Sun C."/>
            <person name="Zou P."/>
            <person name="Liu Y."/>
            <person name="Dai S."/>
            <person name="Zhou R."/>
        </authorList>
    </citation>
    <scope>NUCLEOTIDE SEQUENCE [LARGE SCALE GENOMIC DNA]</scope>
</reference>
<evidence type="ECO:0000313" key="2">
    <source>
        <dbReference type="Proteomes" id="UP001057402"/>
    </source>
</evidence>
<comment type="caution">
    <text evidence="1">The sequence shown here is derived from an EMBL/GenBank/DDBJ whole genome shotgun (WGS) entry which is preliminary data.</text>
</comment>